<feature type="transmembrane region" description="Helical" evidence="1">
    <location>
        <begin position="49"/>
        <end position="74"/>
    </location>
</feature>
<keyword evidence="3" id="KW-1185">Reference proteome</keyword>
<dbReference type="EMBL" id="BAABME010021009">
    <property type="protein sequence ID" value="GAA0162103.1"/>
    <property type="molecule type" value="Genomic_DNA"/>
</dbReference>
<gene>
    <name evidence="2" type="ORF">LIER_39345</name>
</gene>
<proteinExistence type="predicted"/>
<organism evidence="2 3">
    <name type="scientific">Lithospermum erythrorhizon</name>
    <name type="common">Purple gromwell</name>
    <name type="synonym">Lithospermum officinale var. erythrorhizon</name>
    <dbReference type="NCBI Taxonomy" id="34254"/>
    <lineage>
        <taxon>Eukaryota</taxon>
        <taxon>Viridiplantae</taxon>
        <taxon>Streptophyta</taxon>
        <taxon>Embryophyta</taxon>
        <taxon>Tracheophyta</taxon>
        <taxon>Spermatophyta</taxon>
        <taxon>Magnoliopsida</taxon>
        <taxon>eudicotyledons</taxon>
        <taxon>Gunneridae</taxon>
        <taxon>Pentapetalae</taxon>
        <taxon>asterids</taxon>
        <taxon>lamiids</taxon>
        <taxon>Boraginales</taxon>
        <taxon>Boraginaceae</taxon>
        <taxon>Boraginoideae</taxon>
        <taxon>Lithospermeae</taxon>
        <taxon>Lithospermum</taxon>
    </lineage>
</organism>
<evidence type="ECO:0000313" key="2">
    <source>
        <dbReference type="EMBL" id="GAA0162103.1"/>
    </source>
</evidence>
<protein>
    <submittedName>
        <fullName evidence="2">Uncharacterized protein</fullName>
    </submittedName>
</protein>
<evidence type="ECO:0000256" key="1">
    <source>
        <dbReference type="SAM" id="Phobius"/>
    </source>
</evidence>
<dbReference type="Proteomes" id="UP001454036">
    <property type="component" value="Unassembled WGS sequence"/>
</dbReference>
<sequence length="102" mass="11539">MGLENKTWRSNEAVLEKVEVQSNRKVHNQQKLVSPVAAAVVAVVGKRSWSVICWVVLFGLGFVSLLTGHIASHLEWYSQRLAKHTFFYKLVSINASLFYSFS</sequence>
<keyword evidence="1" id="KW-0472">Membrane</keyword>
<keyword evidence="1" id="KW-0812">Transmembrane</keyword>
<evidence type="ECO:0000313" key="3">
    <source>
        <dbReference type="Proteomes" id="UP001454036"/>
    </source>
</evidence>
<keyword evidence="1" id="KW-1133">Transmembrane helix</keyword>
<reference evidence="2 3" key="1">
    <citation type="submission" date="2024-01" db="EMBL/GenBank/DDBJ databases">
        <title>The complete chloroplast genome sequence of Lithospermum erythrorhizon: insights into the phylogenetic relationship among Boraginaceae species and the maternal lineages of purple gromwells.</title>
        <authorList>
            <person name="Okada T."/>
            <person name="Watanabe K."/>
        </authorList>
    </citation>
    <scope>NUCLEOTIDE SEQUENCE [LARGE SCALE GENOMIC DNA]</scope>
</reference>
<comment type="caution">
    <text evidence="2">The sequence shown here is derived from an EMBL/GenBank/DDBJ whole genome shotgun (WGS) entry which is preliminary data.</text>
</comment>
<dbReference type="AlphaFoldDB" id="A0AAV3QFZ1"/>
<name>A0AAV3QFZ1_LITER</name>
<accession>A0AAV3QFZ1</accession>